<dbReference type="SUPFAM" id="SSF51351">
    <property type="entry name" value="Triosephosphate isomerase (TIM)"/>
    <property type="match status" value="1"/>
</dbReference>
<dbReference type="InterPro" id="IPR022896">
    <property type="entry name" value="TrioseP_Isoase_bac/euk"/>
</dbReference>
<evidence type="ECO:0000256" key="5">
    <source>
        <dbReference type="ARBA" id="ARBA00023152"/>
    </source>
</evidence>
<organism evidence="7">
    <name type="scientific">hydrothermal vent metagenome</name>
    <dbReference type="NCBI Taxonomy" id="652676"/>
    <lineage>
        <taxon>unclassified sequences</taxon>
        <taxon>metagenomes</taxon>
        <taxon>ecological metagenomes</taxon>
    </lineage>
</organism>
<keyword evidence="5" id="KW-0324">Glycolysis</keyword>
<dbReference type="InterPro" id="IPR013785">
    <property type="entry name" value="Aldolase_TIM"/>
</dbReference>
<dbReference type="InterPro" id="IPR035990">
    <property type="entry name" value="TIM_sf"/>
</dbReference>
<dbReference type="PROSITE" id="PS51440">
    <property type="entry name" value="TIM_2"/>
    <property type="match status" value="1"/>
</dbReference>
<evidence type="ECO:0000256" key="6">
    <source>
        <dbReference type="ARBA" id="ARBA00023235"/>
    </source>
</evidence>
<proteinExistence type="inferred from homology"/>
<keyword evidence="3" id="KW-0312">Gluconeogenesis</keyword>
<evidence type="ECO:0000256" key="2">
    <source>
        <dbReference type="ARBA" id="ARBA00011940"/>
    </source>
</evidence>
<keyword evidence="6 7" id="KW-0413">Isomerase</keyword>
<accession>A0A3B0VLZ8</accession>
<comment type="pathway">
    <text evidence="1">Carbohydrate degradation; glycolysis; D-glyceraldehyde 3-phosphate from glycerone phosphate: step 1/1.</text>
</comment>
<dbReference type="FunFam" id="3.20.20.70:FF:000016">
    <property type="entry name" value="Triosephosphate isomerase"/>
    <property type="match status" value="1"/>
</dbReference>
<dbReference type="NCBIfam" id="TIGR00419">
    <property type="entry name" value="tim"/>
    <property type="match status" value="1"/>
</dbReference>
<evidence type="ECO:0000313" key="7">
    <source>
        <dbReference type="EMBL" id="VAW33186.1"/>
    </source>
</evidence>
<evidence type="ECO:0000256" key="1">
    <source>
        <dbReference type="ARBA" id="ARBA00004680"/>
    </source>
</evidence>
<keyword evidence="4" id="KW-0963">Cytoplasm</keyword>
<dbReference type="PROSITE" id="PS00171">
    <property type="entry name" value="TIM_1"/>
    <property type="match status" value="1"/>
</dbReference>
<dbReference type="EMBL" id="UOEX01000022">
    <property type="protein sequence ID" value="VAW33186.1"/>
    <property type="molecule type" value="Genomic_DNA"/>
</dbReference>
<evidence type="ECO:0000256" key="4">
    <source>
        <dbReference type="ARBA" id="ARBA00022490"/>
    </source>
</evidence>
<protein>
    <recommendedName>
        <fullName evidence="2">triose-phosphate isomerase</fullName>
        <ecNumber evidence="2">5.3.1.1</ecNumber>
    </recommendedName>
</protein>
<dbReference type="InterPro" id="IPR020861">
    <property type="entry name" value="Triosephosphate_isomerase_AS"/>
</dbReference>
<dbReference type="PANTHER" id="PTHR21139:SF42">
    <property type="entry name" value="TRIOSEPHOSPHATE ISOMERASE"/>
    <property type="match status" value="1"/>
</dbReference>
<dbReference type="CDD" id="cd00311">
    <property type="entry name" value="TIM"/>
    <property type="match status" value="1"/>
</dbReference>
<sequence length="252" mass="27239">MKRRPLIAGNWKMHLDSVKARQLAQDLIPAAAARAGNCDVMIAPSPTLLPVVSEAIKDSVIILGAQNVCWATQGAFTGETSPAMLLELGCRMAIIGHSERRHIFAEDDRLINKRLSGALEHGLIPILCLGETLEARQQDQTFKVLEGQLRSALINISIKNPAKLIIAYEPVWAIGTGQTATTEQAQEVHVFLRQLIGDIFDKTIASGIRILYGGSVKPETMAALMSQEDIDGVLVGGAALDAESFSKIINYS</sequence>
<dbReference type="GO" id="GO:0005829">
    <property type="term" value="C:cytosol"/>
    <property type="evidence" value="ECO:0007669"/>
    <property type="project" value="TreeGrafter"/>
</dbReference>
<evidence type="ECO:0000256" key="3">
    <source>
        <dbReference type="ARBA" id="ARBA00022432"/>
    </source>
</evidence>
<dbReference type="AlphaFoldDB" id="A0A3B0VLZ8"/>
<dbReference type="GO" id="GO:0046166">
    <property type="term" value="P:glyceraldehyde-3-phosphate biosynthetic process"/>
    <property type="evidence" value="ECO:0007669"/>
    <property type="project" value="TreeGrafter"/>
</dbReference>
<dbReference type="GO" id="GO:0006094">
    <property type="term" value="P:gluconeogenesis"/>
    <property type="evidence" value="ECO:0007669"/>
    <property type="project" value="UniProtKB-KW"/>
</dbReference>
<dbReference type="PANTHER" id="PTHR21139">
    <property type="entry name" value="TRIOSEPHOSPHATE ISOMERASE"/>
    <property type="match status" value="1"/>
</dbReference>
<dbReference type="InterPro" id="IPR000652">
    <property type="entry name" value="Triosephosphate_isomerase"/>
</dbReference>
<reference evidence="7" key="1">
    <citation type="submission" date="2018-06" db="EMBL/GenBank/DDBJ databases">
        <authorList>
            <person name="Zhirakovskaya E."/>
        </authorList>
    </citation>
    <scope>NUCLEOTIDE SEQUENCE</scope>
</reference>
<dbReference type="GO" id="GO:0004807">
    <property type="term" value="F:triose-phosphate isomerase activity"/>
    <property type="evidence" value="ECO:0007669"/>
    <property type="project" value="UniProtKB-EC"/>
</dbReference>
<dbReference type="EC" id="5.3.1.1" evidence="2"/>
<name>A0A3B0VLZ8_9ZZZZ</name>
<dbReference type="GO" id="GO:0006096">
    <property type="term" value="P:glycolytic process"/>
    <property type="evidence" value="ECO:0007669"/>
    <property type="project" value="UniProtKB-KW"/>
</dbReference>
<dbReference type="Pfam" id="PF00121">
    <property type="entry name" value="TIM"/>
    <property type="match status" value="1"/>
</dbReference>
<dbReference type="Gene3D" id="3.20.20.70">
    <property type="entry name" value="Aldolase class I"/>
    <property type="match status" value="1"/>
</dbReference>
<dbReference type="GO" id="GO:0019563">
    <property type="term" value="P:glycerol catabolic process"/>
    <property type="evidence" value="ECO:0007669"/>
    <property type="project" value="TreeGrafter"/>
</dbReference>
<gene>
    <name evidence="7" type="ORF">MNBD_DELTA03-603</name>
</gene>
<dbReference type="HAMAP" id="MF_00147_B">
    <property type="entry name" value="TIM_B"/>
    <property type="match status" value="1"/>
</dbReference>